<keyword evidence="1" id="KW-0732">Signal</keyword>
<dbReference type="Proteomes" id="UP000284531">
    <property type="component" value="Unassembled WGS sequence"/>
</dbReference>
<dbReference type="Pfam" id="PF19783">
    <property type="entry name" value="DUF6268"/>
    <property type="match status" value="1"/>
</dbReference>
<dbReference type="SUPFAM" id="SSF56935">
    <property type="entry name" value="Porins"/>
    <property type="match status" value="1"/>
</dbReference>
<evidence type="ECO:0000259" key="2">
    <source>
        <dbReference type="Pfam" id="PF19783"/>
    </source>
</evidence>
<dbReference type="InterPro" id="IPR046235">
    <property type="entry name" value="DUF6268"/>
</dbReference>
<proteinExistence type="predicted"/>
<reference evidence="3 4" key="1">
    <citation type="submission" date="2018-09" db="EMBL/GenBank/DDBJ databases">
        <title>Genomic Encyclopedia of Archaeal and Bacterial Type Strains, Phase II (KMG-II): from individual species to whole genera.</title>
        <authorList>
            <person name="Goeker M."/>
        </authorList>
    </citation>
    <scope>NUCLEOTIDE SEQUENCE [LARGE SCALE GENOMIC DNA]</scope>
    <source>
        <strain evidence="3 4">DSM 21950</strain>
    </source>
</reference>
<dbReference type="EMBL" id="RAPQ01000011">
    <property type="protein sequence ID" value="RKD98530.1"/>
    <property type="molecule type" value="Genomic_DNA"/>
</dbReference>
<keyword evidence="4" id="KW-1185">Reference proteome</keyword>
<evidence type="ECO:0000313" key="3">
    <source>
        <dbReference type="EMBL" id="RKD98530.1"/>
    </source>
</evidence>
<comment type="caution">
    <text evidence="3">The sequence shown here is derived from an EMBL/GenBank/DDBJ whole genome shotgun (WGS) entry which is preliminary data.</text>
</comment>
<feature type="domain" description="DUF6268" evidence="2">
    <location>
        <begin position="70"/>
        <end position="267"/>
    </location>
</feature>
<dbReference type="AlphaFoldDB" id="A0A419WST6"/>
<feature type="signal peptide" evidence="1">
    <location>
        <begin position="1"/>
        <end position="23"/>
    </location>
</feature>
<accession>A0A419WST6</accession>
<organism evidence="3 4">
    <name type="scientific">Marinifilum flexuosum</name>
    <dbReference type="NCBI Taxonomy" id="1117708"/>
    <lineage>
        <taxon>Bacteria</taxon>
        <taxon>Pseudomonadati</taxon>
        <taxon>Bacteroidota</taxon>
        <taxon>Bacteroidia</taxon>
        <taxon>Marinilabiliales</taxon>
        <taxon>Marinifilaceae</taxon>
    </lineage>
</organism>
<gene>
    <name evidence="3" type="ORF">BXY64_3389</name>
</gene>
<evidence type="ECO:0000313" key="4">
    <source>
        <dbReference type="Proteomes" id="UP000284531"/>
    </source>
</evidence>
<sequence length="290" mass="33818">MDRKQRKIVILLFTLLISSSIHAQMEKELAGVDFVRLGSNNSANSVRFDRFSIRFAMPFRLKKEGSLLISKFEYAQTNIDYPFADANLNELERFHTISYSIGYMRKLKNNWALMAMVSPKISSNLTSSVQWKDVRLMGMLMFIKKVNPNMNLQIGAMYSETTGIPAPLPMFSFMWKYKEKWSFNLGFPRFQIKYKVAKNTEIGTNLTMVGDNYTLSKTLYNEEKKMDNVRIMNMGGGLQLNQKLYKMINLKLSSGFTFNRRFEFLDDRDRIMKFDLDNDWFMKLGVSIGL</sequence>
<feature type="chain" id="PRO_5019053233" description="DUF6268 domain-containing protein" evidence="1">
    <location>
        <begin position="24"/>
        <end position="290"/>
    </location>
</feature>
<name>A0A419WST6_9BACT</name>
<evidence type="ECO:0000256" key="1">
    <source>
        <dbReference type="SAM" id="SignalP"/>
    </source>
</evidence>
<protein>
    <recommendedName>
        <fullName evidence="2">DUF6268 domain-containing protein</fullName>
    </recommendedName>
</protein>